<reference evidence="9" key="2">
    <citation type="submission" date="2021-08" db="EMBL/GenBank/DDBJ databases">
        <authorList>
            <person name="Tani A."/>
            <person name="Ola A."/>
            <person name="Ogura Y."/>
            <person name="Katsura K."/>
            <person name="Hayashi T."/>
        </authorList>
    </citation>
    <scope>NUCLEOTIDE SEQUENCE</scope>
    <source>
        <strain evidence="9">DSM 19015</strain>
    </source>
</reference>
<sequence length="156" mass="17226">MAVQVGSQSAQGVEAFLSLGLWENWRAEANLALLHAQYDDFQQSVGGVAVNFAGNQPQNVPEKVANLWLTWAFAPRWEARAGVQIVGETFGDFANTAKRPSYTLVNGGLDYQVTPTSRFSVRVYNLLDEVYPITGSSTMWLLGRPRSFEVAYSTAF</sequence>
<evidence type="ECO:0000256" key="6">
    <source>
        <dbReference type="ARBA" id="ARBA00023136"/>
    </source>
</evidence>
<evidence type="ECO:0000256" key="3">
    <source>
        <dbReference type="ARBA" id="ARBA00022452"/>
    </source>
</evidence>
<keyword evidence="2" id="KW-0813">Transport</keyword>
<evidence type="ECO:0000256" key="5">
    <source>
        <dbReference type="ARBA" id="ARBA00023077"/>
    </source>
</evidence>
<keyword evidence="7" id="KW-0998">Cell outer membrane</keyword>
<feature type="domain" description="TonB-dependent receptor-like beta-barrel" evidence="8">
    <location>
        <begin position="3"/>
        <end position="126"/>
    </location>
</feature>
<dbReference type="Pfam" id="PF00593">
    <property type="entry name" value="TonB_dep_Rec_b-barrel"/>
    <property type="match status" value="1"/>
</dbReference>
<dbReference type="EMBL" id="BPQP01000152">
    <property type="protein sequence ID" value="GJD98051.1"/>
    <property type="molecule type" value="Genomic_DNA"/>
</dbReference>
<dbReference type="Proteomes" id="UP001055125">
    <property type="component" value="Unassembled WGS sequence"/>
</dbReference>
<evidence type="ECO:0000259" key="8">
    <source>
        <dbReference type="Pfam" id="PF00593"/>
    </source>
</evidence>
<keyword evidence="10" id="KW-1185">Reference proteome</keyword>
<protein>
    <submittedName>
        <fullName evidence="9">Vitamin B12 transporter BtuB</fullName>
    </submittedName>
</protein>
<dbReference type="PANTHER" id="PTHR32552:SF84">
    <property type="entry name" value="TONB-DEPENDENT RECEPTOR-RELATED"/>
    <property type="match status" value="1"/>
</dbReference>
<proteinExistence type="predicted"/>
<dbReference type="SUPFAM" id="SSF56935">
    <property type="entry name" value="Porins"/>
    <property type="match status" value="1"/>
</dbReference>
<evidence type="ECO:0000256" key="1">
    <source>
        <dbReference type="ARBA" id="ARBA00004571"/>
    </source>
</evidence>
<evidence type="ECO:0000256" key="2">
    <source>
        <dbReference type="ARBA" id="ARBA00022448"/>
    </source>
</evidence>
<dbReference type="Gene3D" id="2.40.170.20">
    <property type="entry name" value="TonB-dependent receptor, beta-barrel domain"/>
    <property type="match status" value="1"/>
</dbReference>
<comment type="caution">
    <text evidence="9">The sequence shown here is derived from an EMBL/GenBank/DDBJ whole genome shotgun (WGS) entry which is preliminary data.</text>
</comment>
<evidence type="ECO:0000256" key="7">
    <source>
        <dbReference type="ARBA" id="ARBA00023237"/>
    </source>
</evidence>
<keyword evidence="6" id="KW-0472">Membrane</keyword>
<dbReference type="InterPro" id="IPR036942">
    <property type="entry name" value="Beta-barrel_TonB_sf"/>
</dbReference>
<dbReference type="InterPro" id="IPR039426">
    <property type="entry name" value="TonB-dep_rcpt-like"/>
</dbReference>
<keyword evidence="4" id="KW-0812">Transmembrane</keyword>
<dbReference type="InterPro" id="IPR000531">
    <property type="entry name" value="Beta-barrel_TonB"/>
</dbReference>
<keyword evidence="5" id="KW-0798">TonB box</keyword>
<organism evidence="9 10">
    <name type="scientific">Methylobacterium iners</name>
    <dbReference type="NCBI Taxonomy" id="418707"/>
    <lineage>
        <taxon>Bacteria</taxon>
        <taxon>Pseudomonadati</taxon>
        <taxon>Pseudomonadota</taxon>
        <taxon>Alphaproteobacteria</taxon>
        <taxon>Hyphomicrobiales</taxon>
        <taxon>Methylobacteriaceae</taxon>
        <taxon>Methylobacterium</taxon>
    </lineage>
</organism>
<reference evidence="9" key="1">
    <citation type="journal article" date="2021" name="Front. Microbiol.">
        <title>Comprehensive Comparative Genomics and Phenotyping of Methylobacterium Species.</title>
        <authorList>
            <person name="Alessa O."/>
            <person name="Ogura Y."/>
            <person name="Fujitani Y."/>
            <person name="Takami H."/>
            <person name="Hayashi T."/>
            <person name="Sahin N."/>
            <person name="Tani A."/>
        </authorList>
    </citation>
    <scope>NUCLEOTIDE SEQUENCE</scope>
    <source>
        <strain evidence="9">DSM 19015</strain>
    </source>
</reference>
<gene>
    <name evidence="9" type="primary">btuB_4</name>
    <name evidence="9" type="ORF">OCOJLMKI_5290</name>
</gene>
<evidence type="ECO:0000313" key="10">
    <source>
        <dbReference type="Proteomes" id="UP001055125"/>
    </source>
</evidence>
<dbReference type="PANTHER" id="PTHR32552">
    <property type="entry name" value="FERRICHROME IRON RECEPTOR-RELATED"/>
    <property type="match status" value="1"/>
</dbReference>
<accession>A0ABQ4S4P8</accession>
<name>A0ABQ4S4P8_9HYPH</name>
<evidence type="ECO:0000256" key="4">
    <source>
        <dbReference type="ARBA" id="ARBA00022692"/>
    </source>
</evidence>
<evidence type="ECO:0000313" key="9">
    <source>
        <dbReference type="EMBL" id="GJD98051.1"/>
    </source>
</evidence>
<keyword evidence="3" id="KW-1134">Transmembrane beta strand</keyword>
<comment type="subcellular location">
    <subcellularLocation>
        <location evidence="1">Cell outer membrane</location>
        <topology evidence="1">Multi-pass membrane protein</topology>
    </subcellularLocation>
</comment>